<dbReference type="SUPFAM" id="SSF81345">
    <property type="entry name" value="ABC transporter involved in vitamin B12 uptake, BtuC"/>
    <property type="match status" value="1"/>
</dbReference>
<protein>
    <submittedName>
        <fullName evidence="9">Iron ABC transporter permease</fullName>
    </submittedName>
</protein>
<dbReference type="RefSeq" id="WP_249102323.1">
    <property type="nucleotide sequence ID" value="NZ_JAMAST010000016.1"/>
</dbReference>
<dbReference type="CDD" id="cd06550">
    <property type="entry name" value="TM_ABC_iron-siderophores_like"/>
    <property type="match status" value="1"/>
</dbReference>
<evidence type="ECO:0000256" key="1">
    <source>
        <dbReference type="ARBA" id="ARBA00004651"/>
    </source>
</evidence>
<dbReference type="InterPro" id="IPR000522">
    <property type="entry name" value="ABC_transptr_permease_BtuC"/>
</dbReference>
<organism evidence="9 10">
    <name type="scientific">Sporolactobacillus mangiferae</name>
    <dbReference type="NCBI Taxonomy" id="2940498"/>
    <lineage>
        <taxon>Bacteria</taxon>
        <taxon>Bacillati</taxon>
        <taxon>Bacillota</taxon>
        <taxon>Bacilli</taxon>
        <taxon>Bacillales</taxon>
        <taxon>Sporolactobacillaceae</taxon>
        <taxon>Sporolactobacillus</taxon>
    </lineage>
</organism>
<keyword evidence="4" id="KW-1003">Cell membrane</keyword>
<feature type="transmembrane region" description="Helical" evidence="8">
    <location>
        <begin position="86"/>
        <end position="109"/>
    </location>
</feature>
<evidence type="ECO:0000256" key="4">
    <source>
        <dbReference type="ARBA" id="ARBA00022475"/>
    </source>
</evidence>
<dbReference type="InterPro" id="IPR037294">
    <property type="entry name" value="ABC_BtuC-like"/>
</dbReference>
<evidence type="ECO:0000313" key="9">
    <source>
        <dbReference type="EMBL" id="MCL1632530.1"/>
    </source>
</evidence>
<keyword evidence="10" id="KW-1185">Reference proteome</keyword>
<feature type="transmembrane region" description="Helical" evidence="8">
    <location>
        <begin position="34"/>
        <end position="53"/>
    </location>
</feature>
<comment type="similarity">
    <text evidence="2">Belongs to the binding-protein-dependent transport system permease family. FecCD subfamily.</text>
</comment>
<dbReference type="Pfam" id="PF01032">
    <property type="entry name" value="FecCD"/>
    <property type="match status" value="1"/>
</dbReference>
<evidence type="ECO:0000313" key="10">
    <source>
        <dbReference type="Proteomes" id="UP001203004"/>
    </source>
</evidence>
<keyword evidence="6 8" id="KW-1133">Transmembrane helix</keyword>
<feature type="transmembrane region" description="Helical" evidence="8">
    <location>
        <begin position="249"/>
        <end position="268"/>
    </location>
</feature>
<proteinExistence type="inferred from homology"/>
<dbReference type="PANTHER" id="PTHR30472">
    <property type="entry name" value="FERRIC ENTEROBACTIN TRANSPORT SYSTEM PERMEASE PROTEIN"/>
    <property type="match status" value="1"/>
</dbReference>
<reference evidence="9 10" key="1">
    <citation type="submission" date="2022-05" db="EMBL/GenBank/DDBJ databases">
        <title>Sporolactobacillus sp nov CPB3-1, isolated from tree bark (Mangifera indica L.).</title>
        <authorList>
            <person name="Phuengjayaem S."/>
            <person name="Tanasupawat S."/>
        </authorList>
    </citation>
    <scope>NUCLEOTIDE SEQUENCE [LARGE SCALE GENOMIC DNA]</scope>
    <source>
        <strain evidence="9 10">CPB3-1</strain>
    </source>
</reference>
<sequence>MPRIIAALIIGGALSVAGSSYQGLFRNPMVSPDILGASGGAGFGAALGLLLSLDAFEVQMLSFLCGLGAVLAAVGIHSIIKRDGGGSLLSLIMIGIVISSLAQAFISLIKYVGDPEDKLPVITFWLMGSLSTVTMNDLFFLLIPVIIAIVPLYLLRWHLNILSFGDEEATALGVNVRKMKLVVIICSTLATAVTVSVAGVIGWIGLIIPHLARMLVGPNYKRALPASLLIGSIYLILVDDLARMFTMELPLGILTSLVGAPFFLYLLFKGRRGWS</sequence>
<evidence type="ECO:0000256" key="3">
    <source>
        <dbReference type="ARBA" id="ARBA00022448"/>
    </source>
</evidence>
<keyword evidence="3" id="KW-0813">Transport</keyword>
<gene>
    <name evidence="9" type="ORF">M3N64_11435</name>
</gene>
<name>A0ABT0MDZ0_9BACL</name>
<accession>A0ABT0MDZ0</accession>
<keyword evidence="5 8" id="KW-0812">Transmembrane</keyword>
<evidence type="ECO:0000256" key="2">
    <source>
        <dbReference type="ARBA" id="ARBA00007935"/>
    </source>
</evidence>
<evidence type="ECO:0000256" key="5">
    <source>
        <dbReference type="ARBA" id="ARBA00022692"/>
    </source>
</evidence>
<feature type="transmembrane region" description="Helical" evidence="8">
    <location>
        <begin position="60"/>
        <end position="80"/>
    </location>
</feature>
<evidence type="ECO:0000256" key="6">
    <source>
        <dbReference type="ARBA" id="ARBA00022989"/>
    </source>
</evidence>
<feature type="transmembrane region" description="Helical" evidence="8">
    <location>
        <begin position="121"/>
        <end position="154"/>
    </location>
</feature>
<comment type="caution">
    <text evidence="9">The sequence shown here is derived from an EMBL/GenBank/DDBJ whole genome shotgun (WGS) entry which is preliminary data.</text>
</comment>
<keyword evidence="7 8" id="KW-0472">Membrane</keyword>
<feature type="transmembrane region" description="Helical" evidence="8">
    <location>
        <begin position="181"/>
        <end position="208"/>
    </location>
</feature>
<feature type="transmembrane region" description="Helical" evidence="8">
    <location>
        <begin position="220"/>
        <end position="237"/>
    </location>
</feature>
<dbReference type="PANTHER" id="PTHR30472:SF70">
    <property type="entry name" value="MOLYBDATE IMPORT SYSTEM PERMEASE PROTEIN MOLB"/>
    <property type="match status" value="1"/>
</dbReference>
<evidence type="ECO:0000256" key="8">
    <source>
        <dbReference type="SAM" id="Phobius"/>
    </source>
</evidence>
<dbReference type="EMBL" id="JAMAST010000016">
    <property type="protein sequence ID" value="MCL1632530.1"/>
    <property type="molecule type" value="Genomic_DNA"/>
</dbReference>
<dbReference type="Gene3D" id="1.10.3470.10">
    <property type="entry name" value="ABC transporter involved in vitamin B12 uptake, BtuC"/>
    <property type="match status" value="1"/>
</dbReference>
<dbReference type="Proteomes" id="UP001203004">
    <property type="component" value="Unassembled WGS sequence"/>
</dbReference>
<evidence type="ECO:0000256" key="7">
    <source>
        <dbReference type="ARBA" id="ARBA00023136"/>
    </source>
</evidence>
<comment type="subcellular location">
    <subcellularLocation>
        <location evidence="1">Cell membrane</location>
        <topology evidence="1">Multi-pass membrane protein</topology>
    </subcellularLocation>
</comment>